<keyword evidence="1" id="KW-0863">Zinc-finger</keyword>
<dbReference type="PROSITE" id="PS50157">
    <property type="entry name" value="ZINC_FINGER_C2H2_2"/>
    <property type="match status" value="1"/>
</dbReference>
<sequence>GDIYEEQQYAFRLNLIFGVILQNRETGEYRYFAPYSNFEVLEDPNRFKKITKNTPQKRYNDHFLANRPVTKWIPVLLCNIIFRVTTTNYPVGGGQTLPDYIRDKRSIYSLLVDVNTRKPYEDNLCAFRCLALHKGHAINAIEKPAQEMFKQWCSFKKSNKKFHGVAYEEFPKFESFFKVNMEVYSFQEDDSYRSKYKSRCRFDTTMYVNLYVNHLSYIISFPQFANKFQCSTCDRHFNHLGMFKTHQKICTNKTKYIYPGRFYKMPTTLFEKMDDFGITFPLEERTFPWFICFDFESILENVELQQSPNLQWKRKHVPISVSICSNVPEHTEPLWVINSNQDYLVKTMVDKMFEITSKVKTLAEDKWGWVERERLNSDETLLSHSDNESDEEDGEDRKQEKSFKPLERLLKELKEYRTQVPVLGFNSANYDMNLIKQHIAKHLNMEGKGTFTVKKNNSYTCLSTQN</sequence>
<dbReference type="PANTHER" id="PTHR33206:SF1">
    <property type="entry name" value="DNA-DIRECTED DNA POLYMERASE"/>
    <property type="match status" value="1"/>
</dbReference>
<protein>
    <recommendedName>
        <fullName evidence="3">C2H2-type domain-containing protein</fullName>
    </recommendedName>
</protein>
<dbReference type="PANTHER" id="PTHR33206">
    <property type="entry name" value="PROTEIN CBG10425"/>
    <property type="match status" value="1"/>
</dbReference>
<gene>
    <name evidence="4" type="ORF">KUTeg_005407</name>
</gene>
<dbReference type="EMBL" id="JARBDR010000246">
    <property type="protein sequence ID" value="KAJ8317503.1"/>
    <property type="molecule type" value="Genomic_DNA"/>
</dbReference>
<evidence type="ECO:0000313" key="5">
    <source>
        <dbReference type="Proteomes" id="UP001217089"/>
    </source>
</evidence>
<keyword evidence="1" id="KW-0862">Zinc</keyword>
<comment type="caution">
    <text evidence="4">The sequence shown here is derived from an EMBL/GenBank/DDBJ whole genome shotgun (WGS) entry which is preliminary data.</text>
</comment>
<feature type="non-terminal residue" evidence="4">
    <location>
        <position position="1"/>
    </location>
</feature>
<feature type="domain" description="C2H2-type" evidence="3">
    <location>
        <begin position="228"/>
        <end position="255"/>
    </location>
</feature>
<feature type="region of interest" description="Disordered" evidence="2">
    <location>
        <begin position="380"/>
        <end position="402"/>
    </location>
</feature>
<evidence type="ECO:0000256" key="1">
    <source>
        <dbReference type="PROSITE-ProRule" id="PRU00042"/>
    </source>
</evidence>
<evidence type="ECO:0000259" key="3">
    <source>
        <dbReference type="PROSITE" id="PS50157"/>
    </source>
</evidence>
<evidence type="ECO:0000313" key="4">
    <source>
        <dbReference type="EMBL" id="KAJ8317503.1"/>
    </source>
</evidence>
<reference evidence="4 5" key="1">
    <citation type="submission" date="2022-12" db="EMBL/GenBank/DDBJ databases">
        <title>Chromosome-level genome of Tegillarca granosa.</title>
        <authorList>
            <person name="Kim J."/>
        </authorList>
    </citation>
    <scope>NUCLEOTIDE SEQUENCE [LARGE SCALE GENOMIC DNA]</scope>
    <source>
        <strain evidence="4">Teg-2019</strain>
        <tissue evidence="4">Adductor muscle</tissue>
    </source>
</reference>
<dbReference type="InterPro" id="IPR013087">
    <property type="entry name" value="Znf_C2H2_type"/>
</dbReference>
<keyword evidence="5" id="KW-1185">Reference proteome</keyword>
<dbReference type="Proteomes" id="UP001217089">
    <property type="component" value="Unassembled WGS sequence"/>
</dbReference>
<accession>A0ABQ9FP71</accession>
<keyword evidence="1" id="KW-0479">Metal-binding</keyword>
<organism evidence="4 5">
    <name type="scientific">Tegillarca granosa</name>
    <name type="common">Malaysian cockle</name>
    <name type="synonym">Anadara granosa</name>
    <dbReference type="NCBI Taxonomy" id="220873"/>
    <lineage>
        <taxon>Eukaryota</taxon>
        <taxon>Metazoa</taxon>
        <taxon>Spiralia</taxon>
        <taxon>Lophotrochozoa</taxon>
        <taxon>Mollusca</taxon>
        <taxon>Bivalvia</taxon>
        <taxon>Autobranchia</taxon>
        <taxon>Pteriomorphia</taxon>
        <taxon>Arcoida</taxon>
        <taxon>Arcoidea</taxon>
        <taxon>Arcidae</taxon>
        <taxon>Tegillarca</taxon>
    </lineage>
</organism>
<name>A0ABQ9FP71_TEGGR</name>
<proteinExistence type="predicted"/>
<evidence type="ECO:0000256" key="2">
    <source>
        <dbReference type="SAM" id="MobiDB-lite"/>
    </source>
</evidence>